<dbReference type="AlphaFoldDB" id="A0A2T1DWT3"/>
<organism evidence="2 3">
    <name type="scientific">Stenomitos frigidus ULC18</name>
    <dbReference type="NCBI Taxonomy" id="2107698"/>
    <lineage>
        <taxon>Bacteria</taxon>
        <taxon>Bacillati</taxon>
        <taxon>Cyanobacteriota</taxon>
        <taxon>Cyanophyceae</taxon>
        <taxon>Leptolyngbyales</taxon>
        <taxon>Leptolyngbyaceae</taxon>
        <taxon>Stenomitos</taxon>
    </lineage>
</organism>
<evidence type="ECO:0000313" key="3">
    <source>
        <dbReference type="Proteomes" id="UP000239576"/>
    </source>
</evidence>
<dbReference type="RefSeq" id="WP_106259481.1">
    <property type="nucleotide sequence ID" value="NZ_CAWNSW010000011.1"/>
</dbReference>
<name>A0A2T1DWT3_9CYAN</name>
<feature type="region of interest" description="Disordered" evidence="1">
    <location>
        <begin position="118"/>
        <end position="159"/>
    </location>
</feature>
<gene>
    <name evidence="2" type="ORF">C7B82_24955</name>
</gene>
<evidence type="ECO:0000256" key="1">
    <source>
        <dbReference type="SAM" id="MobiDB-lite"/>
    </source>
</evidence>
<reference evidence="3" key="1">
    <citation type="submission" date="2018-02" db="EMBL/GenBank/DDBJ databases">
        <authorList>
            <person name="Moore K."/>
            <person name="Momper L."/>
        </authorList>
    </citation>
    <scope>NUCLEOTIDE SEQUENCE [LARGE SCALE GENOMIC DNA]</scope>
    <source>
        <strain evidence="3">ULC18</strain>
    </source>
</reference>
<sequence>MPLTVTLNNGQSIVAQRLTSSTYPALAALLWEEGEAFPDLSTPDARRQLAPLMFRRLRDPQFIESLAFALVTIFPDIPEHLVWYGPKQKPPFGVAGLELDEILRVLMAVSGAIKIKPADLGTTPPRAAGFERPKLAKPTPKQPANSDARAKQTARSGRR</sequence>
<keyword evidence="3" id="KW-1185">Reference proteome</keyword>
<protein>
    <submittedName>
        <fullName evidence="2">Uncharacterized protein</fullName>
    </submittedName>
</protein>
<accession>A0A2T1DWT3</accession>
<evidence type="ECO:0000313" key="2">
    <source>
        <dbReference type="EMBL" id="PSB24958.1"/>
    </source>
</evidence>
<dbReference type="Proteomes" id="UP000239576">
    <property type="component" value="Unassembled WGS sequence"/>
</dbReference>
<comment type="caution">
    <text evidence="2">The sequence shown here is derived from an EMBL/GenBank/DDBJ whole genome shotgun (WGS) entry which is preliminary data.</text>
</comment>
<reference evidence="2 3" key="2">
    <citation type="submission" date="2018-03" db="EMBL/GenBank/DDBJ databases">
        <title>The ancient ancestry and fast evolution of plastids.</title>
        <authorList>
            <person name="Moore K.R."/>
            <person name="Magnabosco C."/>
            <person name="Momper L."/>
            <person name="Gold D.A."/>
            <person name="Bosak T."/>
            <person name="Fournier G.P."/>
        </authorList>
    </citation>
    <scope>NUCLEOTIDE SEQUENCE [LARGE SCALE GENOMIC DNA]</scope>
    <source>
        <strain evidence="2 3">ULC18</strain>
    </source>
</reference>
<dbReference type="EMBL" id="PVWK01000136">
    <property type="protein sequence ID" value="PSB24958.1"/>
    <property type="molecule type" value="Genomic_DNA"/>
</dbReference>
<proteinExistence type="predicted"/>